<keyword evidence="8" id="KW-0732">Signal</keyword>
<evidence type="ECO:0000256" key="5">
    <source>
        <dbReference type="ARBA" id="ARBA00023180"/>
    </source>
</evidence>
<keyword evidence="5" id="KW-0325">Glycoprotein</keyword>
<comment type="subcellular location">
    <subcellularLocation>
        <location evidence="1">Cell membrane</location>
        <topology evidence="1">Lipid-anchor</topology>
        <topology evidence="1">GPI-anchor</topology>
    </subcellularLocation>
</comment>
<dbReference type="InterPro" id="IPR001812">
    <property type="entry name" value="Trypano_VSG_A_N_dom"/>
</dbReference>
<organism evidence="10">
    <name type="scientific">Trypanosoma brucei</name>
    <dbReference type="NCBI Taxonomy" id="5691"/>
    <lineage>
        <taxon>Eukaryota</taxon>
        <taxon>Discoba</taxon>
        <taxon>Euglenozoa</taxon>
        <taxon>Kinetoplastea</taxon>
        <taxon>Metakinetoplastina</taxon>
        <taxon>Trypanosomatida</taxon>
        <taxon>Trypanosomatidae</taxon>
        <taxon>Trypanosoma</taxon>
    </lineage>
</organism>
<evidence type="ECO:0000256" key="7">
    <source>
        <dbReference type="SAM" id="MobiDB-lite"/>
    </source>
</evidence>
<evidence type="ECO:0000256" key="8">
    <source>
        <dbReference type="SAM" id="SignalP"/>
    </source>
</evidence>
<evidence type="ECO:0000313" key="10">
    <source>
        <dbReference type="EMBL" id="APD73737.1"/>
    </source>
</evidence>
<dbReference type="GO" id="GO:0098552">
    <property type="term" value="C:side of membrane"/>
    <property type="evidence" value="ECO:0007669"/>
    <property type="project" value="UniProtKB-KW"/>
</dbReference>
<name>A0A1J0R783_9TRYP</name>
<dbReference type="Gene3D" id="3.90.150.10">
    <property type="entry name" value="Variant Surface Glycoprotein, subunit A domain 1"/>
    <property type="match status" value="1"/>
</dbReference>
<evidence type="ECO:0000256" key="6">
    <source>
        <dbReference type="ARBA" id="ARBA00023288"/>
    </source>
</evidence>
<keyword evidence="4" id="KW-0472">Membrane</keyword>
<evidence type="ECO:0000256" key="2">
    <source>
        <dbReference type="ARBA" id="ARBA00022475"/>
    </source>
</evidence>
<evidence type="ECO:0000256" key="1">
    <source>
        <dbReference type="ARBA" id="ARBA00004609"/>
    </source>
</evidence>
<dbReference type="AlphaFoldDB" id="A0A1J0R783"/>
<protein>
    <submittedName>
        <fullName evidence="10">Variant surface glycoprotein 1125.1550</fullName>
    </submittedName>
</protein>
<evidence type="ECO:0000259" key="9">
    <source>
        <dbReference type="Pfam" id="PF00913"/>
    </source>
</evidence>
<dbReference type="SUPFAM" id="SSF58087">
    <property type="entry name" value="Variant surface glycoprotein (N-terminal domain)"/>
    <property type="match status" value="1"/>
</dbReference>
<feature type="signal peptide" evidence="8">
    <location>
        <begin position="1"/>
        <end position="22"/>
    </location>
</feature>
<feature type="chain" id="PRO_5012972542" evidence="8">
    <location>
        <begin position="23"/>
        <end position="286"/>
    </location>
</feature>
<feature type="domain" description="Trypanosome variant surface glycoprotein A-type N-terminal" evidence="9">
    <location>
        <begin position="9"/>
        <end position="284"/>
    </location>
</feature>
<evidence type="ECO:0000256" key="4">
    <source>
        <dbReference type="ARBA" id="ARBA00023136"/>
    </source>
</evidence>
<sequence>MPLKPQALAFLLALAGALGAIANTYSGISKDTWEPMCSLSEDLGKIPAAANYHGRQLVENIRTLKAAELRCAVYAAKNALAASARSARLLQATFALTAEKAARKLKDNDYENHITAAAKASYLKGQIDDFLELLEHAHSTNNACLLAAKANNQEARRSGDKLEDAVCKLKPPDTTAADHTSKHVTTSGFTGLKHGTDSGSDMQGPTGGKECKLLQAENTHGWTKSEPVSGEMRAAGGYIKLSTTAATKSTRTAANKLQEGDTGKTTAWQEAAAAINALTKSTKADP</sequence>
<dbReference type="GO" id="GO:0042783">
    <property type="term" value="P:symbiont-mediated evasion of host immune response"/>
    <property type="evidence" value="ECO:0007669"/>
    <property type="project" value="InterPro"/>
</dbReference>
<evidence type="ECO:0000256" key="3">
    <source>
        <dbReference type="ARBA" id="ARBA00022622"/>
    </source>
</evidence>
<accession>A0A1J0R783</accession>
<keyword evidence="3" id="KW-0336">GPI-anchor</keyword>
<dbReference type="GO" id="GO:0005886">
    <property type="term" value="C:plasma membrane"/>
    <property type="evidence" value="ECO:0007669"/>
    <property type="project" value="UniProtKB-SubCell"/>
</dbReference>
<proteinExistence type="predicted"/>
<dbReference type="Gene3D" id="1.10.470.10">
    <property type="entry name" value="Variant Surface Glycoprotein, subunit A, domain 2"/>
    <property type="match status" value="1"/>
</dbReference>
<keyword evidence="6" id="KW-0449">Lipoprotein</keyword>
<feature type="region of interest" description="Disordered" evidence="7">
    <location>
        <begin position="173"/>
        <end position="206"/>
    </location>
</feature>
<reference evidence="10" key="1">
    <citation type="submission" date="2016-08" db="EMBL/GenBank/DDBJ databases">
        <title>VSG repertoire of Trypanosoma brucei EATRO 1125.</title>
        <authorList>
            <person name="Cross G.A."/>
        </authorList>
    </citation>
    <scope>NUCLEOTIDE SEQUENCE</scope>
    <source>
        <strain evidence="10">EATRO 1125</strain>
    </source>
</reference>
<dbReference type="EMBL" id="KX699781">
    <property type="protein sequence ID" value="APD73737.1"/>
    <property type="molecule type" value="Genomic_DNA"/>
</dbReference>
<keyword evidence="2" id="KW-1003">Cell membrane</keyword>
<dbReference type="Pfam" id="PF00913">
    <property type="entry name" value="Trypan_glycop"/>
    <property type="match status" value="1"/>
</dbReference>